<dbReference type="PROSITE" id="PS51257">
    <property type="entry name" value="PROKAR_LIPOPROTEIN"/>
    <property type="match status" value="1"/>
</dbReference>
<dbReference type="RefSeq" id="WP_132536304.1">
    <property type="nucleotide sequence ID" value="NZ_BMJO01000010.1"/>
</dbReference>
<dbReference type="EMBL" id="SLWO01000011">
    <property type="protein sequence ID" value="TCO18753.1"/>
    <property type="molecule type" value="Genomic_DNA"/>
</dbReference>
<evidence type="ECO:0000313" key="2">
    <source>
        <dbReference type="EMBL" id="TCO18753.1"/>
    </source>
</evidence>
<organism evidence="2 3">
    <name type="scientific">Pedobacter psychrotolerans</name>
    <dbReference type="NCBI Taxonomy" id="1843235"/>
    <lineage>
        <taxon>Bacteria</taxon>
        <taxon>Pseudomonadati</taxon>
        <taxon>Bacteroidota</taxon>
        <taxon>Sphingobacteriia</taxon>
        <taxon>Sphingobacteriales</taxon>
        <taxon>Sphingobacteriaceae</taxon>
        <taxon>Pedobacter</taxon>
    </lineage>
</organism>
<name>A0A4R2H3C6_9SPHI</name>
<comment type="caution">
    <text evidence="2">The sequence shown here is derived from an EMBL/GenBank/DDBJ whole genome shotgun (WGS) entry which is preliminary data.</text>
</comment>
<reference evidence="4" key="2">
    <citation type="journal article" date="2019" name="Int. J. Syst. Evol. Microbiol.">
        <title>The Global Catalogue of Microorganisms (GCM) 10K type strain sequencing project: providing services to taxonomists for standard genome sequencing and annotation.</title>
        <authorList>
            <consortium name="The Broad Institute Genomics Platform"/>
            <consortium name="The Broad Institute Genome Sequencing Center for Infectious Disease"/>
            <person name="Wu L."/>
            <person name="Ma J."/>
        </authorList>
    </citation>
    <scope>NUCLEOTIDE SEQUENCE [LARGE SCALE GENOMIC DNA]</scope>
    <source>
        <strain evidence="4">CGMCC 1.15644</strain>
    </source>
</reference>
<evidence type="ECO:0000313" key="1">
    <source>
        <dbReference type="EMBL" id="GGE70478.1"/>
    </source>
</evidence>
<dbReference type="AlphaFoldDB" id="A0A4R2H3C6"/>
<dbReference type="OrthoDB" id="1187707at2"/>
<evidence type="ECO:0000313" key="3">
    <source>
        <dbReference type="Proteomes" id="UP000295684"/>
    </source>
</evidence>
<evidence type="ECO:0000313" key="4">
    <source>
        <dbReference type="Proteomes" id="UP000622648"/>
    </source>
</evidence>
<dbReference type="Proteomes" id="UP000295684">
    <property type="component" value="Unassembled WGS sequence"/>
</dbReference>
<reference evidence="1" key="4">
    <citation type="submission" date="2024-05" db="EMBL/GenBank/DDBJ databases">
        <authorList>
            <person name="Sun Q."/>
            <person name="Zhou Y."/>
        </authorList>
    </citation>
    <scope>NUCLEOTIDE SEQUENCE</scope>
    <source>
        <strain evidence="1">CGMCC 1.15644</strain>
    </source>
</reference>
<reference evidence="1" key="1">
    <citation type="journal article" date="2014" name="Int. J. Syst. Evol. Microbiol.">
        <title>Complete genome of a new Firmicutes species belonging to the dominant human colonic microbiota ('Ruminococcus bicirculans') reveals two chromosomes and a selective capacity to utilize plant glucans.</title>
        <authorList>
            <consortium name="NISC Comparative Sequencing Program"/>
            <person name="Wegmann U."/>
            <person name="Louis P."/>
            <person name="Goesmann A."/>
            <person name="Henrissat B."/>
            <person name="Duncan S.H."/>
            <person name="Flint H.J."/>
        </authorList>
    </citation>
    <scope>NUCLEOTIDE SEQUENCE</scope>
    <source>
        <strain evidence="1">CGMCC 1.15644</strain>
    </source>
</reference>
<accession>A0A4R2H3C6</accession>
<reference evidence="2 3" key="3">
    <citation type="submission" date="2019-03" db="EMBL/GenBank/DDBJ databases">
        <title>Genomic Encyclopedia of Type Strains, Phase IV (KMG-IV): sequencing the most valuable type-strain genomes for metagenomic binning, comparative biology and taxonomic classification.</title>
        <authorList>
            <person name="Goeker M."/>
        </authorList>
    </citation>
    <scope>NUCLEOTIDE SEQUENCE [LARGE SCALE GENOMIC DNA]</scope>
    <source>
        <strain evidence="2 3">DSM 103236</strain>
    </source>
</reference>
<dbReference type="EMBL" id="BMJO01000010">
    <property type="protein sequence ID" value="GGE70478.1"/>
    <property type="molecule type" value="Genomic_DNA"/>
</dbReference>
<protein>
    <submittedName>
        <fullName evidence="2">Uncharacterized protein</fullName>
    </submittedName>
</protein>
<sequence length="214" mass="24195">MKKLLFYLIIITAVSCKKDGEKKSIYEPIPVNSQLTIENARKILNSDKNQNKIHLVNPSEKITEKIKTKVSWADAVQYVSNGLDVVEVPYKMDTLVVRDYAASSLPRKFSKTLSDFVQSNLIIYKKRTDSLVTMEVVKYIPNEESFNNPFYKIHSLSLNNLGEWTGYIEYSHTNGELFYISKVTNGTVVNVKAATLKKSSNRGDMSIQSGPCVV</sequence>
<gene>
    <name evidence="2" type="ORF">EV200_11191</name>
    <name evidence="1" type="ORF">GCM10011413_41480</name>
</gene>
<dbReference type="Proteomes" id="UP000622648">
    <property type="component" value="Unassembled WGS sequence"/>
</dbReference>
<proteinExistence type="predicted"/>
<keyword evidence="4" id="KW-1185">Reference proteome</keyword>